<organism evidence="1 2">
    <name type="scientific">Malus domestica</name>
    <name type="common">Apple</name>
    <name type="synonym">Pyrus malus</name>
    <dbReference type="NCBI Taxonomy" id="3750"/>
    <lineage>
        <taxon>Eukaryota</taxon>
        <taxon>Viridiplantae</taxon>
        <taxon>Streptophyta</taxon>
        <taxon>Embryophyta</taxon>
        <taxon>Tracheophyta</taxon>
        <taxon>Spermatophyta</taxon>
        <taxon>Magnoliopsida</taxon>
        <taxon>eudicotyledons</taxon>
        <taxon>Gunneridae</taxon>
        <taxon>Pentapetalae</taxon>
        <taxon>rosids</taxon>
        <taxon>fabids</taxon>
        <taxon>Rosales</taxon>
        <taxon>Rosaceae</taxon>
        <taxon>Amygdaloideae</taxon>
        <taxon>Maleae</taxon>
        <taxon>Malus</taxon>
    </lineage>
</organism>
<sequence>MSYVIGDGGKGFCKWVCSCCRFLKTLGLKNVIGLHNIIIESSSWDSFRVECSSFFQLQLFHLKISSEKHDDINIIWDIDEYLPLMENSLEISAPNLKYLEWDGGMMNHQHLAKLKFNVASLFDKGNWESQNLDLISQLKGVTLELSYGSNESELQCFCLNMLRI</sequence>
<dbReference type="EMBL" id="RDQH01000340">
    <property type="protein sequence ID" value="RXH76309.1"/>
    <property type="molecule type" value="Genomic_DNA"/>
</dbReference>
<proteinExistence type="predicted"/>
<accession>A0A498I081</accession>
<evidence type="ECO:0000313" key="2">
    <source>
        <dbReference type="Proteomes" id="UP000290289"/>
    </source>
</evidence>
<protein>
    <recommendedName>
        <fullName evidence="3">FBD domain-containing protein</fullName>
    </recommendedName>
</protein>
<gene>
    <name evidence="1" type="ORF">DVH24_019197</name>
</gene>
<evidence type="ECO:0000313" key="1">
    <source>
        <dbReference type="EMBL" id="RXH76309.1"/>
    </source>
</evidence>
<keyword evidence="2" id="KW-1185">Reference proteome</keyword>
<comment type="caution">
    <text evidence="1">The sequence shown here is derived from an EMBL/GenBank/DDBJ whole genome shotgun (WGS) entry which is preliminary data.</text>
</comment>
<reference evidence="1 2" key="1">
    <citation type="submission" date="2018-10" db="EMBL/GenBank/DDBJ databases">
        <title>A high-quality apple genome assembly.</title>
        <authorList>
            <person name="Hu J."/>
        </authorList>
    </citation>
    <scope>NUCLEOTIDE SEQUENCE [LARGE SCALE GENOMIC DNA]</scope>
    <source>
        <strain evidence="2">cv. HFTH1</strain>
        <tissue evidence="1">Young leaf</tissue>
    </source>
</reference>
<name>A0A498I081_MALDO</name>
<dbReference type="AlphaFoldDB" id="A0A498I081"/>
<evidence type="ECO:0008006" key="3">
    <source>
        <dbReference type="Google" id="ProtNLM"/>
    </source>
</evidence>
<dbReference type="Proteomes" id="UP000290289">
    <property type="component" value="Chromosome 14"/>
</dbReference>